<dbReference type="EMBL" id="CP032568">
    <property type="protein sequence ID" value="AYF79004.1"/>
    <property type="molecule type" value="Genomic_DNA"/>
</dbReference>
<reference evidence="1 2" key="1">
    <citation type="submission" date="2018-09" db="EMBL/GenBank/DDBJ databases">
        <title>Nocardia yunnanensis sp. nov., an actinomycete isolated from a soil sample.</title>
        <authorList>
            <person name="Zhang J."/>
        </authorList>
    </citation>
    <scope>NUCLEOTIDE SEQUENCE [LARGE SCALE GENOMIC DNA]</scope>
    <source>
        <strain evidence="1 2">CFHS0054</strain>
    </source>
</reference>
<evidence type="ECO:0000313" key="1">
    <source>
        <dbReference type="EMBL" id="AYF79004.1"/>
    </source>
</evidence>
<sequence>MIVGVGWLGSGCDSRVGIEGTDWHADSAATAETAAPALATPASVGGVGAVPGRPDATAAVAQWLSTLPRGLDEMTARCWTMAPRNVRDMYADPQAVREALAGPGTAEGGTVTWQNATLTVTAQNRDIATGYACPHVYPTGGDTGFNDADARHTVRRFLSRAIGKPVDPADREDAYPLLCPAARTWDPNGTGKPVAPPLAANPPKPGTVKAFVDESIKSEWPRGGYITVSVPVTTAAGNQTKQIYTLKSGAEGYCIGDLSG</sequence>
<keyword evidence="2" id="KW-1185">Reference proteome</keyword>
<proteinExistence type="predicted"/>
<accession>A0A386ZP96</accession>
<dbReference type="OrthoDB" id="4549851at2"/>
<protein>
    <submittedName>
        <fullName evidence="1">Uncharacterized protein</fullName>
    </submittedName>
</protein>
<organism evidence="1 2">
    <name type="scientific">Nocardia yunnanensis</name>
    <dbReference type="NCBI Taxonomy" id="2382165"/>
    <lineage>
        <taxon>Bacteria</taxon>
        <taxon>Bacillati</taxon>
        <taxon>Actinomycetota</taxon>
        <taxon>Actinomycetes</taxon>
        <taxon>Mycobacteriales</taxon>
        <taxon>Nocardiaceae</taxon>
        <taxon>Nocardia</taxon>
    </lineage>
</organism>
<name>A0A386ZP96_9NOCA</name>
<dbReference type="Proteomes" id="UP000267164">
    <property type="component" value="Chromosome"/>
</dbReference>
<gene>
    <name evidence="1" type="ORF">D7D52_13655</name>
</gene>
<dbReference type="AlphaFoldDB" id="A0A386ZP96"/>
<evidence type="ECO:0000313" key="2">
    <source>
        <dbReference type="Proteomes" id="UP000267164"/>
    </source>
</evidence>
<dbReference type="KEGG" id="nyu:D7D52_13655"/>